<name>A0A8I6Y8P2_HORVV</name>
<protein>
    <recommendedName>
        <fullName evidence="2">DUF4220 domain-containing protein</fullName>
    </recommendedName>
</protein>
<dbReference type="Gramene" id="HORVU.MOREX.r2.7HG0539280.1">
    <property type="protein sequence ID" value="HORVU.MOREX.r2.7HG0539280.1.CDS.1"/>
    <property type="gene ID" value="HORVU.MOREX.r2.7HG0539280"/>
</dbReference>
<keyword evidence="1" id="KW-1133">Transmembrane helix</keyword>
<dbReference type="Proteomes" id="UP000011116">
    <property type="component" value="Chromosome 7H"/>
</dbReference>
<dbReference type="AlphaFoldDB" id="A0A8I6Y8P2"/>
<reference evidence="3" key="3">
    <citation type="submission" date="2022-01" db="UniProtKB">
        <authorList>
            <consortium name="EnsemblPlants"/>
        </authorList>
    </citation>
    <scope>IDENTIFICATION</scope>
    <source>
        <strain evidence="3">subsp. vulgare</strain>
    </source>
</reference>
<dbReference type="PANTHER" id="PTHR31325">
    <property type="entry name" value="OS01G0798800 PROTEIN-RELATED"/>
    <property type="match status" value="1"/>
</dbReference>
<keyword evidence="1" id="KW-0812">Transmembrane</keyword>
<reference evidence="3" key="2">
    <citation type="submission" date="2020-10" db="EMBL/GenBank/DDBJ databases">
        <authorList>
            <person name="Scholz U."/>
            <person name="Mascher M."/>
            <person name="Fiebig A."/>
        </authorList>
    </citation>
    <scope>NUCLEOTIDE SEQUENCE [LARGE SCALE GENOMIC DNA]</scope>
    <source>
        <strain evidence="3">cv. Morex</strain>
    </source>
</reference>
<feature type="transmembrane region" description="Helical" evidence="1">
    <location>
        <begin position="71"/>
        <end position="94"/>
    </location>
</feature>
<dbReference type="InterPro" id="IPR007658">
    <property type="entry name" value="DUF594"/>
</dbReference>
<sequence>MYRVVEVELGFLFDFFYTRYPQPKQSLIPETAILVSSVSLSLATLLSPALLHYNNRSMANSGFVTTVLDIWLARFVIVLFVILELFQYMSLVLSDWHKVKMMCRYVRRCKPRASSWWPVLERLPLLLCRATLTRSYWSNSVGQYSLLHACLDDERSWLARVPMHRWIKDQLSRIRTVTRPNLPLSVKRAIHHFLRSEWLSYLKYGDRTLQRHAMMHDFDWCTSRYQHGAVGSILVWHIATTVYQRLSSSQQEEKQQQEKQQLDGNREVAITLSNYCAYLLFQAPELVTDQMTDQIYERRRLTEALKLRVHQFIKRKGCRSKNDMFHKLAKYESREVPAEAGGYEEDILDDGIRLGYQIFEEMPGEDGARWKVLSEMWVELMLSIAPSDNAMVHVKKLATGGELITHVWALMTHAGIIHRPEKPCYDS</sequence>
<dbReference type="EnsemblPlants" id="HORVU.MOREX.r3.7HG0649630.1">
    <property type="protein sequence ID" value="HORVU.MOREX.r3.7HG0649630.1.CDS1"/>
    <property type="gene ID" value="HORVU.MOREX.r3.7HG0649630"/>
</dbReference>
<dbReference type="Gramene" id="HORVU.MOREX.r3.7HG0649630.1">
    <property type="protein sequence ID" value="HORVU.MOREX.r3.7HG0649630.1.CDS1"/>
    <property type="gene ID" value="HORVU.MOREX.r3.7HG0649630"/>
</dbReference>
<evidence type="ECO:0000259" key="2">
    <source>
        <dbReference type="Pfam" id="PF13968"/>
    </source>
</evidence>
<reference evidence="4" key="1">
    <citation type="journal article" date="2012" name="Nature">
        <title>A physical, genetic and functional sequence assembly of the barley genome.</title>
        <authorList>
            <consortium name="The International Barley Genome Sequencing Consortium"/>
            <person name="Mayer K.F."/>
            <person name="Waugh R."/>
            <person name="Brown J.W."/>
            <person name="Schulman A."/>
            <person name="Langridge P."/>
            <person name="Platzer M."/>
            <person name="Fincher G.B."/>
            <person name="Muehlbauer G.J."/>
            <person name="Sato K."/>
            <person name="Close T.J."/>
            <person name="Wise R.P."/>
            <person name="Stein N."/>
        </authorList>
    </citation>
    <scope>NUCLEOTIDE SEQUENCE [LARGE SCALE GENOMIC DNA]</scope>
    <source>
        <strain evidence="4">cv. Morex</strain>
    </source>
</reference>
<keyword evidence="4" id="KW-1185">Reference proteome</keyword>
<feature type="domain" description="DUF4220" evidence="2">
    <location>
        <begin position="1"/>
        <end position="148"/>
    </location>
</feature>
<evidence type="ECO:0000256" key="1">
    <source>
        <dbReference type="SAM" id="Phobius"/>
    </source>
</evidence>
<organism evidence="3 4">
    <name type="scientific">Hordeum vulgare subsp. vulgare</name>
    <name type="common">Domesticated barley</name>
    <dbReference type="NCBI Taxonomy" id="112509"/>
    <lineage>
        <taxon>Eukaryota</taxon>
        <taxon>Viridiplantae</taxon>
        <taxon>Streptophyta</taxon>
        <taxon>Embryophyta</taxon>
        <taxon>Tracheophyta</taxon>
        <taxon>Spermatophyta</taxon>
        <taxon>Magnoliopsida</taxon>
        <taxon>Liliopsida</taxon>
        <taxon>Poales</taxon>
        <taxon>Poaceae</taxon>
        <taxon>BOP clade</taxon>
        <taxon>Pooideae</taxon>
        <taxon>Triticodae</taxon>
        <taxon>Triticeae</taxon>
        <taxon>Hordeinae</taxon>
        <taxon>Hordeum</taxon>
    </lineage>
</organism>
<evidence type="ECO:0000313" key="3">
    <source>
        <dbReference type="EnsemblPlants" id="HORVU.MOREX.r3.7HG0649630.1.CDS1"/>
    </source>
</evidence>
<evidence type="ECO:0000313" key="4">
    <source>
        <dbReference type="Proteomes" id="UP000011116"/>
    </source>
</evidence>
<dbReference type="Pfam" id="PF04578">
    <property type="entry name" value="DUF594"/>
    <property type="match status" value="1"/>
</dbReference>
<accession>A0A8I6Y8P2</accession>
<proteinExistence type="predicted"/>
<dbReference type="Pfam" id="PF13968">
    <property type="entry name" value="DUF4220"/>
    <property type="match status" value="1"/>
</dbReference>
<feature type="transmembrane region" description="Helical" evidence="1">
    <location>
        <begin position="32"/>
        <end position="51"/>
    </location>
</feature>
<dbReference type="InterPro" id="IPR025315">
    <property type="entry name" value="DUF4220"/>
</dbReference>
<keyword evidence="1" id="KW-0472">Membrane</keyword>